<keyword evidence="2" id="KW-1185">Reference proteome</keyword>
<gene>
    <name evidence="1" type="ORF">BV22DRAFT_1052768</name>
</gene>
<organism evidence="1 2">
    <name type="scientific">Leucogyrophana mollusca</name>
    <dbReference type="NCBI Taxonomy" id="85980"/>
    <lineage>
        <taxon>Eukaryota</taxon>
        <taxon>Fungi</taxon>
        <taxon>Dikarya</taxon>
        <taxon>Basidiomycota</taxon>
        <taxon>Agaricomycotina</taxon>
        <taxon>Agaricomycetes</taxon>
        <taxon>Agaricomycetidae</taxon>
        <taxon>Boletales</taxon>
        <taxon>Boletales incertae sedis</taxon>
        <taxon>Leucogyrophana</taxon>
    </lineage>
</organism>
<name>A0ACB8AUF1_9AGAM</name>
<sequence length="454" mass="50695">LVPYIPRVKPEAPQLTLGEPQFHFPSDFTTTTVTTSRSQSTASFDPRPLDLADGSIPASVQRAFQHLCEEARKCAREERSMGSMNEDNTYHCAHVAHAVVSNDDGPELVHKPAYCDAGRVSPIHPPSYSTIVSPSMCFLPTVEKDDTHKTFAPYEPHDTSDFATDLTDSTVTTPTSTSIDKDDITSNVTGQTTPEDFPVLFDSVPGLPSYHVSSIVPVLNVTRDNVSNAQNADVVSAAHMPTSSATTPTCWSNASTPYFLTYPSPHATPPPASSSPSVDDRDVELMRATPYRTIPQLSFNSFDAVHDPIRIHHLEFQVHYVLCELENIVIRDAGEHGYARLRDFPASLYSRFDPYNYHAYVLRGTFQLLRQRVSDLRYARRLLLDLKNDLGATLTPGQVRECNDPLCQIFYFDNGICEFTDEDRYEFFVQRAPACNPLLTHYDIAFFRTATGFL</sequence>
<dbReference type="EMBL" id="MU267376">
    <property type="protein sequence ID" value="KAH7916990.1"/>
    <property type="molecule type" value="Genomic_DNA"/>
</dbReference>
<accession>A0ACB8AUF1</accession>
<reference evidence="1" key="1">
    <citation type="journal article" date="2021" name="New Phytol.">
        <title>Evolutionary innovations through gain and loss of genes in the ectomycorrhizal Boletales.</title>
        <authorList>
            <person name="Wu G."/>
            <person name="Miyauchi S."/>
            <person name="Morin E."/>
            <person name="Kuo A."/>
            <person name="Drula E."/>
            <person name="Varga T."/>
            <person name="Kohler A."/>
            <person name="Feng B."/>
            <person name="Cao Y."/>
            <person name="Lipzen A."/>
            <person name="Daum C."/>
            <person name="Hundley H."/>
            <person name="Pangilinan J."/>
            <person name="Johnson J."/>
            <person name="Barry K."/>
            <person name="LaButti K."/>
            <person name="Ng V."/>
            <person name="Ahrendt S."/>
            <person name="Min B."/>
            <person name="Choi I.G."/>
            <person name="Park H."/>
            <person name="Plett J.M."/>
            <person name="Magnuson J."/>
            <person name="Spatafora J.W."/>
            <person name="Nagy L.G."/>
            <person name="Henrissat B."/>
            <person name="Grigoriev I.V."/>
            <person name="Yang Z.L."/>
            <person name="Xu J."/>
            <person name="Martin F.M."/>
        </authorList>
    </citation>
    <scope>NUCLEOTIDE SEQUENCE</scope>
    <source>
        <strain evidence="1">KUC20120723A-06</strain>
    </source>
</reference>
<evidence type="ECO:0000313" key="2">
    <source>
        <dbReference type="Proteomes" id="UP000790709"/>
    </source>
</evidence>
<feature type="non-terminal residue" evidence="1">
    <location>
        <position position="454"/>
    </location>
</feature>
<dbReference type="Proteomes" id="UP000790709">
    <property type="component" value="Unassembled WGS sequence"/>
</dbReference>
<proteinExistence type="predicted"/>
<evidence type="ECO:0000313" key="1">
    <source>
        <dbReference type="EMBL" id="KAH7916990.1"/>
    </source>
</evidence>
<protein>
    <submittedName>
        <fullName evidence="1">Uncharacterized protein</fullName>
    </submittedName>
</protein>
<comment type="caution">
    <text evidence="1">The sequence shown here is derived from an EMBL/GenBank/DDBJ whole genome shotgun (WGS) entry which is preliminary data.</text>
</comment>
<feature type="non-terminal residue" evidence="1">
    <location>
        <position position="1"/>
    </location>
</feature>